<evidence type="ECO:0000313" key="2">
    <source>
        <dbReference type="Proteomes" id="UP000266234"/>
    </source>
</evidence>
<sequence length="108" mass="12220">MLVAASANISMDARCVASDRRSELSETIHLLDLLLSLTALPSSDSSHEMEANEIIKDDPSVIYGTTFKKVTSFGLKWTEFDDLHHALRPGAEITDDERFYLWVETFRE</sequence>
<dbReference type="AlphaFoldDB" id="A0A395T4U1"/>
<reference evidence="1 2" key="1">
    <citation type="journal article" date="2018" name="PLoS Pathog.">
        <title>Evolution of structural diversity of trichothecenes, a family of toxins produced by plant pathogenic and entomopathogenic fungi.</title>
        <authorList>
            <person name="Proctor R.H."/>
            <person name="McCormick S.P."/>
            <person name="Kim H.S."/>
            <person name="Cardoza R.E."/>
            <person name="Stanley A.M."/>
            <person name="Lindo L."/>
            <person name="Kelly A."/>
            <person name="Brown D.W."/>
            <person name="Lee T."/>
            <person name="Vaughan M.M."/>
            <person name="Alexander N.J."/>
            <person name="Busman M."/>
            <person name="Gutierrez S."/>
        </authorList>
    </citation>
    <scope>NUCLEOTIDE SEQUENCE [LARGE SCALE GENOMIC DNA]</scope>
    <source>
        <strain evidence="1 2">NRRL 20695</strain>
    </source>
</reference>
<evidence type="ECO:0000313" key="1">
    <source>
        <dbReference type="EMBL" id="RGP79342.1"/>
    </source>
</evidence>
<keyword evidence="2" id="KW-1185">Reference proteome</keyword>
<gene>
    <name evidence="1" type="ORF">FLONG3_2571</name>
</gene>
<proteinExistence type="predicted"/>
<name>A0A395T4U1_9HYPO</name>
<accession>A0A395T4U1</accession>
<comment type="caution">
    <text evidence="1">The sequence shown here is derived from an EMBL/GenBank/DDBJ whole genome shotgun (WGS) entry which is preliminary data.</text>
</comment>
<dbReference type="EMBL" id="PXOG01000050">
    <property type="protein sequence ID" value="RGP79342.1"/>
    <property type="molecule type" value="Genomic_DNA"/>
</dbReference>
<organism evidence="1 2">
    <name type="scientific">Fusarium longipes</name>
    <dbReference type="NCBI Taxonomy" id="694270"/>
    <lineage>
        <taxon>Eukaryota</taxon>
        <taxon>Fungi</taxon>
        <taxon>Dikarya</taxon>
        <taxon>Ascomycota</taxon>
        <taxon>Pezizomycotina</taxon>
        <taxon>Sordariomycetes</taxon>
        <taxon>Hypocreomycetidae</taxon>
        <taxon>Hypocreales</taxon>
        <taxon>Nectriaceae</taxon>
        <taxon>Fusarium</taxon>
    </lineage>
</organism>
<dbReference type="Proteomes" id="UP000266234">
    <property type="component" value="Unassembled WGS sequence"/>
</dbReference>
<protein>
    <submittedName>
        <fullName evidence="1">Uncharacterized protein</fullName>
    </submittedName>
</protein>